<dbReference type="RefSeq" id="WP_169494591.1">
    <property type="nucleotide sequence ID" value="NZ_JABBGM010000009.1"/>
</dbReference>
<gene>
    <name evidence="2" type="ORF">HHL27_17050</name>
</gene>
<keyword evidence="1" id="KW-0732">Signal</keyword>
<evidence type="ECO:0000313" key="3">
    <source>
        <dbReference type="Proteomes" id="UP000583556"/>
    </source>
</evidence>
<reference evidence="2 3" key="1">
    <citation type="submission" date="2020-04" db="EMBL/GenBank/DDBJ databases">
        <title>Novosphingobium sp. TW-4 isolated from soil.</title>
        <authorList>
            <person name="Dahal R.H."/>
            <person name="Chaudhary D.K."/>
        </authorList>
    </citation>
    <scope>NUCLEOTIDE SEQUENCE [LARGE SCALE GENOMIC DNA]</scope>
    <source>
        <strain evidence="2 3">TW-4</strain>
    </source>
</reference>
<dbReference type="AlphaFoldDB" id="A0A7Y0BT10"/>
<dbReference type="EMBL" id="JABBGM010000009">
    <property type="protein sequence ID" value="NML95386.1"/>
    <property type="molecule type" value="Genomic_DNA"/>
</dbReference>
<sequence>MGKRERLVLVGAMAAICIAGAAEAKPVAHRPRPVPSAVAAVPSTSVAPTLPPLAHVSLLVDLPRSAKAGARAAGMLCLPNGAVRVVDLVGRDQALEATVRAALARAGEARLRGRGEIEIHLTDVSVKLCARNWGAFGMGGDHGALSGEARYAFRWRRGGAGPAMPVEIAFGIDRHAPMTAGEITGRALDLLFDRIIPAA</sequence>
<name>A0A7Y0BT10_9SPHN</name>
<accession>A0A7Y0BT10</accession>
<evidence type="ECO:0000256" key="1">
    <source>
        <dbReference type="SAM" id="SignalP"/>
    </source>
</evidence>
<dbReference type="Proteomes" id="UP000583556">
    <property type="component" value="Unassembled WGS sequence"/>
</dbReference>
<proteinExistence type="predicted"/>
<keyword evidence="3" id="KW-1185">Reference proteome</keyword>
<evidence type="ECO:0000313" key="2">
    <source>
        <dbReference type="EMBL" id="NML95386.1"/>
    </source>
</evidence>
<feature type="chain" id="PRO_5030714237" evidence="1">
    <location>
        <begin position="25"/>
        <end position="199"/>
    </location>
</feature>
<protein>
    <submittedName>
        <fullName evidence="2">Uncharacterized protein</fullName>
    </submittedName>
</protein>
<feature type="signal peptide" evidence="1">
    <location>
        <begin position="1"/>
        <end position="24"/>
    </location>
</feature>
<organism evidence="2 3">
    <name type="scientific">Novosphingobium olei</name>
    <dbReference type="NCBI Taxonomy" id="2728851"/>
    <lineage>
        <taxon>Bacteria</taxon>
        <taxon>Pseudomonadati</taxon>
        <taxon>Pseudomonadota</taxon>
        <taxon>Alphaproteobacteria</taxon>
        <taxon>Sphingomonadales</taxon>
        <taxon>Sphingomonadaceae</taxon>
        <taxon>Novosphingobium</taxon>
    </lineage>
</organism>
<comment type="caution">
    <text evidence="2">The sequence shown here is derived from an EMBL/GenBank/DDBJ whole genome shotgun (WGS) entry which is preliminary data.</text>
</comment>